<comment type="caution">
    <text evidence="1">The sequence shown here is derived from an EMBL/GenBank/DDBJ whole genome shotgun (WGS) entry which is preliminary data.</text>
</comment>
<protein>
    <submittedName>
        <fullName evidence="1">Uncharacterized protein</fullName>
    </submittedName>
</protein>
<organism evidence="1 2">
    <name type="scientific">Rotaria socialis</name>
    <dbReference type="NCBI Taxonomy" id="392032"/>
    <lineage>
        <taxon>Eukaryota</taxon>
        <taxon>Metazoa</taxon>
        <taxon>Spiralia</taxon>
        <taxon>Gnathifera</taxon>
        <taxon>Rotifera</taxon>
        <taxon>Eurotatoria</taxon>
        <taxon>Bdelloidea</taxon>
        <taxon>Philodinida</taxon>
        <taxon>Philodinidae</taxon>
        <taxon>Rotaria</taxon>
    </lineage>
</organism>
<reference evidence="1" key="1">
    <citation type="submission" date="2021-02" db="EMBL/GenBank/DDBJ databases">
        <authorList>
            <person name="Nowell W R."/>
        </authorList>
    </citation>
    <scope>NUCLEOTIDE SEQUENCE</scope>
</reference>
<dbReference type="AlphaFoldDB" id="A0A817VVS6"/>
<dbReference type="Proteomes" id="UP000663833">
    <property type="component" value="Unassembled WGS sequence"/>
</dbReference>
<name>A0A817VVS6_9BILA</name>
<dbReference type="EMBL" id="CAJNYD010001574">
    <property type="protein sequence ID" value="CAF3349859.1"/>
    <property type="molecule type" value="Genomic_DNA"/>
</dbReference>
<gene>
    <name evidence="1" type="ORF">LUA448_LOCUS12949</name>
</gene>
<proteinExistence type="predicted"/>
<accession>A0A817VVS6</accession>
<sequence length="102" mass="11603">MIMTEPTNLDKSSSQRLLTANINIDNFQSKKILNDRSDLPVNDNKISDQEELVIIDEVETEIILDSSNENRALISTIKLGISTESTTWFCEDCIGMHEEEEQ</sequence>
<evidence type="ECO:0000313" key="2">
    <source>
        <dbReference type="Proteomes" id="UP000663833"/>
    </source>
</evidence>
<evidence type="ECO:0000313" key="1">
    <source>
        <dbReference type="EMBL" id="CAF3349859.1"/>
    </source>
</evidence>